<keyword evidence="1" id="KW-0472">Membrane</keyword>
<dbReference type="Proteomes" id="UP000682739">
    <property type="component" value="Chromosome"/>
</dbReference>
<dbReference type="AlphaFoldDB" id="A0A975DCF1"/>
<dbReference type="RefSeq" id="WP_208832423.1">
    <property type="nucleotide sequence ID" value="NZ_CP072110.1"/>
</dbReference>
<reference evidence="2" key="1">
    <citation type="submission" date="2021-03" db="EMBL/GenBank/DDBJ databases">
        <title>Description of Psychrosphaera ytuae sp. nov. isolated from deep sea sediment of South China Sea.</title>
        <authorList>
            <person name="Zhang J."/>
            <person name="Xu X.-D."/>
        </authorList>
    </citation>
    <scope>NUCLEOTIDE SEQUENCE</scope>
    <source>
        <strain evidence="2">MTZ26</strain>
    </source>
</reference>
<accession>A0A975DCF1</accession>
<protein>
    <submittedName>
        <fullName evidence="2">Uncharacterized protein</fullName>
    </submittedName>
</protein>
<sequence>MKKLSIEVAIILCAVFSTSVIVQLSLLPATTTHHVWGHFTLIPAVISAVLCLVWFYKVAKR</sequence>
<feature type="transmembrane region" description="Helical" evidence="1">
    <location>
        <begin position="7"/>
        <end position="29"/>
    </location>
</feature>
<dbReference type="EMBL" id="CP072110">
    <property type="protein sequence ID" value="QTH64368.1"/>
    <property type="molecule type" value="Genomic_DNA"/>
</dbReference>
<keyword evidence="1" id="KW-0812">Transmembrane</keyword>
<keyword evidence="1" id="KW-1133">Transmembrane helix</keyword>
<organism evidence="2 3">
    <name type="scientific">Psychrosphaera ytuae</name>
    <dbReference type="NCBI Taxonomy" id="2820710"/>
    <lineage>
        <taxon>Bacteria</taxon>
        <taxon>Pseudomonadati</taxon>
        <taxon>Pseudomonadota</taxon>
        <taxon>Gammaproteobacteria</taxon>
        <taxon>Alteromonadales</taxon>
        <taxon>Pseudoalteromonadaceae</taxon>
        <taxon>Psychrosphaera</taxon>
    </lineage>
</organism>
<dbReference type="KEGG" id="psym:J1N51_02455"/>
<name>A0A975DCF1_9GAMM</name>
<feature type="transmembrane region" description="Helical" evidence="1">
    <location>
        <begin position="35"/>
        <end position="56"/>
    </location>
</feature>
<evidence type="ECO:0000313" key="3">
    <source>
        <dbReference type="Proteomes" id="UP000682739"/>
    </source>
</evidence>
<proteinExistence type="predicted"/>
<evidence type="ECO:0000256" key="1">
    <source>
        <dbReference type="SAM" id="Phobius"/>
    </source>
</evidence>
<evidence type="ECO:0000313" key="2">
    <source>
        <dbReference type="EMBL" id="QTH64368.1"/>
    </source>
</evidence>
<gene>
    <name evidence="2" type="ORF">J1N51_02455</name>
</gene>
<keyword evidence="3" id="KW-1185">Reference proteome</keyword>